<feature type="compositionally biased region" description="Low complexity" evidence="1">
    <location>
        <begin position="177"/>
        <end position="210"/>
    </location>
</feature>
<dbReference type="EMBL" id="JAGTJQ010000004">
    <property type="protein sequence ID" value="KAH7033250.1"/>
    <property type="molecule type" value="Genomic_DNA"/>
</dbReference>
<evidence type="ECO:0000256" key="2">
    <source>
        <dbReference type="SAM" id="Phobius"/>
    </source>
</evidence>
<dbReference type="RefSeq" id="XP_046014082.1">
    <property type="nucleotide sequence ID" value="XM_046160946.1"/>
</dbReference>
<dbReference type="Proteomes" id="UP000756346">
    <property type="component" value="Unassembled WGS sequence"/>
</dbReference>
<reference evidence="4" key="1">
    <citation type="journal article" date="2021" name="Nat. Commun.">
        <title>Genetic determinants of endophytism in the Arabidopsis root mycobiome.</title>
        <authorList>
            <person name="Mesny F."/>
            <person name="Miyauchi S."/>
            <person name="Thiergart T."/>
            <person name="Pickel B."/>
            <person name="Atanasova L."/>
            <person name="Karlsson M."/>
            <person name="Huettel B."/>
            <person name="Barry K.W."/>
            <person name="Haridas S."/>
            <person name="Chen C."/>
            <person name="Bauer D."/>
            <person name="Andreopoulos W."/>
            <person name="Pangilinan J."/>
            <person name="LaButti K."/>
            <person name="Riley R."/>
            <person name="Lipzen A."/>
            <person name="Clum A."/>
            <person name="Drula E."/>
            <person name="Henrissat B."/>
            <person name="Kohler A."/>
            <person name="Grigoriev I.V."/>
            <person name="Martin F.M."/>
            <person name="Hacquard S."/>
        </authorList>
    </citation>
    <scope>NUCLEOTIDE SEQUENCE</scope>
    <source>
        <strain evidence="4">MPI-CAGE-CH-0230</strain>
    </source>
</reference>
<accession>A0A9P9BRW8</accession>
<sequence>MAPVMRRLALLVSFATTYVHAESFWSSSANIDDTLGADVLGSESLESLMGQDLRARAAANFCGTIGGVDQKCPSGQVCSVDHDTQSIGCCPRSNPQCDIPTSCKGFGGDSFFGRFKRADGDNAKPITCSGLILNSCVTYTYSGGPYNGYHMYSCDWVSSSQTINMPEALDSDPDPPSSKTTTSSTTTRPRPTTSVTRTSTRPATTTPTTASDDDDDNSSSTTTDDPSTAANVPPTTTNGVGGVTQATNTGAAATSSRSPTPTAAAADGSTVPQGNNVGAIVGGVLGGLAVVAIGIGAFLYFLWYRKKREQENSYLPAMGYTNDSAFYSQPPLGSAQQQGAATYGARGSQGDYGSVRGMGGSPQNTAGSGAGYGPAAAAGTGAFGTGVAAAAASSPYDRSYSSRHDAGSAFYGKTMDDTAVSPVDTSPVSPLNSPIPSRLSAVRPVSPPQAYNRFNPPPPEHFRAYKPYEGT</sequence>
<dbReference type="GeneID" id="70190492"/>
<evidence type="ECO:0000256" key="3">
    <source>
        <dbReference type="SAM" id="SignalP"/>
    </source>
</evidence>
<keyword evidence="2" id="KW-1133">Transmembrane helix</keyword>
<keyword evidence="2" id="KW-0472">Membrane</keyword>
<feature type="region of interest" description="Disordered" evidence="1">
    <location>
        <begin position="165"/>
        <end position="273"/>
    </location>
</feature>
<proteinExistence type="predicted"/>
<dbReference type="OrthoDB" id="4849731at2759"/>
<feature type="compositionally biased region" description="Low complexity" evidence="1">
    <location>
        <begin position="218"/>
        <end position="266"/>
    </location>
</feature>
<protein>
    <recommendedName>
        <fullName evidence="6">Mid2 domain-containing protein</fullName>
    </recommendedName>
</protein>
<evidence type="ECO:0000313" key="4">
    <source>
        <dbReference type="EMBL" id="KAH7033250.1"/>
    </source>
</evidence>
<feature type="region of interest" description="Disordered" evidence="1">
    <location>
        <begin position="421"/>
        <end position="471"/>
    </location>
</feature>
<feature type="chain" id="PRO_5040206664" description="Mid2 domain-containing protein" evidence="3">
    <location>
        <begin position="22"/>
        <end position="471"/>
    </location>
</feature>
<feature type="signal peptide" evidence="3">
    <location>
        <begin position="1"/>
        <end position="21"/>
    </location>
</feature>
<dbReference type="AlphaFoldDB" id="A0A9P9BRW8"/>
<evidence type="ECO:0008006" key="6">
    <source>
        <dbReference type="Google" id="ProtNLM"/>
    </source>
</evidence>
<comment type="caution">
    <text evidence="4">The sequence shown here is derived from an EMBL/GenBank/DDBJ whole genome shotgun (WGS) entry which is preliminary data.</text>
</comment>
<evidence type="ECO:0000313" key="5">
    <source>
        <dbReference type="Proteomes" id="UP000756346"/>
    </source>
</evidence>
<name>A0A9P9BRW8_9PEZI</name>
<gene>
    <name evidence="4" type="ORF">B0I36DRAFT_383144</name>
</gene>
<keyword evidence="5" id="KW-1185">Reference proteome</keyword>
<organism evidence="4 5">
    <name type="scientific">Microdochium trichocladiopsis</name>
    <dbReference type="NCBI Taxonomy" id="1682393"/>
    <lineage>
        <taxon>Eukaryota</taxon>
        <taxon>Fungi</taxon>
        <taxon>Dikarya</taxon>
        <taxon>Ascomycota</taxon>
        <taxon>Pezizomycotina</taxon>
        <taxon>Sordariomycetes</taxon>
        <taxon>Xylariomycetidae</taxon>
        <taxon>Xylariales</taxon>
        <taxon>Microdochiaceae</taxon>
        <taxon>Microdochium</taxon>
    </lineage>
</organism>
<evidence type="ECO:0000256" key="1">
    <source>
        <dbReference type="SAM" id="MobiDB-lite"/>
    </source>
</evidence>
<keyword evidence="3" id="KW-0732">Signal</keyword>
<feature type="compositionally biased region" description="Polar residues" evidence="1">
    <location>
        <begin position="423"/>
        <end position="435"/>
    </location>
</feature>
<feature type="transmembrane region" description="Helical" evidence="2">
    <location>
        <begin position="279"/>
        <end position="303"/>
    </location>
</feature>
<keyword evidence="2" id="KW-0812">Transmembrane</keyword>